<feature type="region of interest" description="Disordered" evidence="1">
    <location>
        <begin position="20"/>
        <end position="43"/>
    </location>
</feature>
<evidence type="ECO:0000313" key="2">
    <source>
        <dbReference type="EMBL" id="CBY15184.1"/>
    </source>
</evidence>
<organism evidence="2">
    <name type="scientific">Oikopleura dioica</name>
    <name type="common">Tunicate</name>
    <dbReference type="NCBI Taxonomy" id="34765"/>
    <lineage>
        <taxon>Eukaryota</taxon>
        <taxon>Metazoa</taxon>
        <taxon>Chordata</taxon>
        <taxon>Tunicata</taxon>
        <taxon>Appendicularia</taxon>
        <taxon>Copelata</taxon>
        <taxon>Oikopleuridae</taxon>
        <taxon>Oikopleura</taxon>
    </lineage>
</organism>
<evidence type="ECO:0000256" key="1">
    <source>
        <dbReference type="SAM" id="MobiDB-lite"/>
    </source>
</evidence>
<reference evidence="2" key="1">
    <citation type="journal article" date="2010" name="Science">
        <title>Plasticity of animal genome architecture unmasked by rapid evolution of a pelagic tunicate.</title>
        <authorList>
            <person name="Denoeud F."/>
            <person name="Henriet S."/>
            <person name="Mungpakdee S."/>
            <person name="Aury J.M."/>
            <person name="Da Silva C."/>
            <person name="Brinkmann H."/>
            <person name="Mikhaleva J."/>
            <person name="Olsen L.C."/>
            <person name="Jubin C."/>
            <person name="Canestro C."/>
            <person name="Bouquet J.M."/>
            <person name="Danks G."/>
            <person name="Poulain J."/>
            <person name="Campsteijn C."/>
            <person name="Adamski M."/>
            <person name="Cross I."/>
            <person name="Yadetie F."/>
            <person name="Muffato M."/>
            <person name="Louis A."/>
            <person name="Butcher S."/>
            <person name="Tsagkogeorga G."/>
            <person name="Konrad A."/>
            <person name="Singh S."/>
            <person name="Jensen M.F."/>
            <person name="Cong E.H."/>
            <person name="Eikeseth-Otteraa H."/>
            <person name="Noel B."/>
            <person name="Anthouard V."/>
            <person name="Porcel B.M."/>
            <person name="Kachouri-Lafond R."/>
            <person name="Nishino A."/>
            <person name="Ugolini M."/>
            <person name="Chourrout P."/>
            <person name="Nishida H."/>
            <person name="Aasland R."/>
            <person name="Huzurbazar S."/>
            <person name="Westhof E."/>
            <person name="Delsuc F."/>
            <person name="Lehrach H."/>
            <person name="Reinhardt R."/>
            <person name="Weissenbach J."/>
            <person name="Roy S.W."/>
            <person name="Artiguenave F."/>
            <person name="Postlethwait J.H."/>
            <person name="Manak J.R."/>
            <person name="Thompson E.M."/>
            <person name="Jaillon O."/>
            <person name="Du Pasquier L."/>
            <person name="Boudinot P."/>
            <person name="Liberles D.A."/>
            <person name="Volff J.N."/>
            <person name="Philippe H."/>
            <person name="Lenhard B."/>
            <person name="Roest Crollius H."/>
            <person name="Wincker P."/>
            <person name="Chourrout D."/>
        </authorList>
    </citation>
    <scope>NUCLEOTIDE SEQUENCE [LARGE SCALE GENOMIC DNA]</scope>
</reference>
<evidence type="ECO:0000313" key="3">
    <source>
        <dbReference type="Proteomes" id="UP000001307"/>
    </source>
</evidence>
<dbReference type="AlphaFoldDB" id="E4XZX2"/>
<protein>
    <submittedName>
        <fullName evidence="2">Uncharacterized protein</fullName>
    </submittedName>
</protein>
<keyword evidence="3" id="KW-1185">Reference proteome</keyword>
<sequence length="90" mass="10023">MYRDTAENLLQCNNNEEIHNPQIRSRRREDGEEAAGELGETSFGAPMGKLANLEYGSTAVTEVKLGENSLFLIHCLLICSFSVKFLFLNG</sequence>
<dbReference type="EMBL" id="FN653442">
    <property type="protein sequence ID" value="CBY15184.1"/>
    <property type="molecule type" value="Genomic_DNA"/>
</dbReference>
<name>E4XZX2_OIKDI</name>
<dbReference type="InParanoid" id="E4XZX2"/>
<proteinExistence type="predicted"/>
<gene>
    <name evidence="2" type="ORF">GSOID_T00012079001</name>
</gene>
<dbReference type="Proteomes" id="UP000001307">
    <property type="component" value="Unassembled WGS sequence"/>
</dbReference>
<accession>E4XZX2</accession>